<evidence type="ECO:0000313" key="2">
    <source>
        <dbReference type="Proteomes" id="UP000295668"/>
    </source>
</evidence>
<dbReference type="Proteomes" id="UP000295668">
    <property type="component" value="Unassembled WGS sequence"/>
</dbReference>
<dbReference type="OrthoDB" id="1005072at2"/>
<gene>
    <name evidence="1" type="ORF">EZJ43_06655</name>
</gene>
<reference evidence="1 2" key="1">
    <citation type="submission" date="2019-02" db="EMBL/GenBank/DDBJ databases">
        <title>Pedobacter sp. nov., a novel speices isolated from soil of pinguins habitat in Antarcitica.</title>
        <authorList>
            <person name="He R.-H."/>
        </authorList>
    </citation>
    <scope>NUCLEOTIDE SEQUENCE [LARGE SCALE GENOMIC DNA]</scope>
    <source>
        <strain evidence="1 2">E01020</strain>
    </source>
</reference>
<comment type="caution">
    <text evidence="1">The sequence shown here is derived from an EMBL/GenBank/DDBJ whole genome shotgun (WGS) entry which is preliminary data.</text>
</comment>
<dbReference type="EMBL" id="SJCY01000003">
    <property type="protein sequence ID" value="TDG36957.1"/>
    <property type="molecule type" value="Genomic_DNA"/>
</dbReference>
<dbReference type="AlphaFoldDB" id="A0A4R5MMD5"/>
<dbReference type="RefSeq" id="WP_133261903.1">
    <property type="nucleotide sequence ID" value="NZ_SJCY01000003.1"/>
</dbReference>
<name>A0A4R5MMD5_9SPHI</name>
<dbReference type="Pfam" id="PF11013">
    <property type="entry name" value="DUF2851"/>
    <property type="match status" value="1"/>
</dbReference>
<dbReference type="InterPro" id="IPR021272">
    <property type="entry name" value="DUF2851"/>
</dbReference>
<evidence type="ECO:0000313" key="1">
    <source>
        <dbReference type="EMBL" id="TDG36957.1"/>
    </source>
</evidence>
<organism evidence="1 2">
    <name type="scientific">Pedobacter changchengzhani</name>
    <dbReference type="NCBI Taxonomy" id="2529274"/>
    <lineage>
        <taxon>Bacteria</taxon>
        <taxon>Pseudomonadati</taxon>
        <taxon>Bacteroidota</taxon>
        <taxon>Sphingobacteriia</taxon>
        <taxon>Sphingobacteriales</taxon>
        <taxon>Sphingobacteriaceae</taxon>
        <taxon>Pedobacter</taxon>
    </lineage>
</organism>
<sequence length="426" mass="49249">MNFPEDFLHYVWQFKSFNFNDLRTSDGAELGIVHSGLWNKNSGPDFNNGKVKIGETIWAGNIEIHLKSSDWIKHNHQNDKAYENVILHVVYENDVDVHRIDGTLLPVLELKNRISNDLVEKYETLFLTLNDFPCSAQIASVDPFIIKSFLSRTLIERFEEKTLAVLETLEELNGNWDETFYRFLARNFGFKVNALPFELFAKAIPQNIYAKHKNNLLQIEALVFGASGFLKDDFKEDYPNQLKKEFQFLQQKYDIKPVEVSVWKFMRMRPQNFPTLRLAQFAALIVNSNHLLSKIIEIKDVKVLRNLFENLPVNPFWKTHYHFKKVVADVSLQIGKTSIDNVLLNTFALFLFAYGKYNGTQDFINRAIQLLESLPAEENAITNKFVQAGVVLENAFTSQGILQLKKQYCNHKKCLSCGIGIKIIKQ</sequence>
<proteinExistence type="predicted"/>
<accession>A0A4R5MMD5</accession>
<keyword evidence="2" id="KW-1185">Reference proteome</keyword>
<protein>
    <submittedName>
        <fullName evidence="1">DUF2851 family protein</fullName>
    </submittedName>
</protein>